<dbReference type="PRINTS" id="PR01070">
    <property type="entry name" value="ACCCTRFRASEB"/>
</dbReference>
<comment type="caution">
    <text evidence="6">The sequence shown here is derived from an EMBL/GenBank/DDBJ whole genome shotgun (WGS) entry which is preliminary data.</text>
</comment>
<evidence type="ECO:0000313" key="7">
    <source>
        <dbReference type="Proteomes" id="UP001631949"/>
    </source>
</evidence>
<keyword evidence="4" id="KW-0863">Zinc-finger</keyword>
<evidence type="ECO:0000256" key="1">
    <source>
        <dbReference type="ARBA" id="ARBA00022516"/>
    </source>
</evidence>
<feature type="binding site" evidence="4">
    <location>
        <position position="58"/>
    </location>
    <ligand>
        <name>Zn(2+)</name>
        <dbReference type="ChEBI" id="CHEBI:29105"/>
    </ligand>
</feature>
<organism evidence="6 7">
    <name type="scientific">Peptococcus simiae</name>
    <dbReference type="NCBI Taxonomy" id="1643805"/>
    <lineage>
        <taxon>Bacteria</taxon>
        <taxon>Bacillati</taxon>
        <taxon>Bacillota</taxon>
        <taxon>Clostridia</taxon>
        <taxon>Eubacteriales</taxon>
        <taxon>Peptococcaceae</taxon>
        <taxon>Peptococcus</taxon>
    </lineage>
</organism>
<feature type="binding site" evidence="4">
    <location>
        <position position="39"/>
    </location>
    <ligand>
        <name>Zn(2+)</name>
        <dbReference type="ChEBI" id="CHEBI:29105"/>
    </ligand>
</feature>
<keyword evidence="4" id="KW-0547">Nucleotide-binding</keyword>
<dbReference type="PANTHER" id="PTHR42995:SF5">
    <property type="entry name" value="ACETYL-COENZYME A CARBOXYLASE CARBOXYL TRANSFERASE SUBUNIT BETA, CHLOROPLASTIC"/>
    <property type="match status" value="1"/>
</dbReference>
<sequence length="292" mass="31870">MMRDAFSQRKDRLKVFQAARERLLRRPAPDRDDLRNINCPLCGGRILMADLRAALYVCPACGQTLPMPAHARLENLLDPGTMKERQEGLKTTNPLAFPGYSDKLDRARRQSGLNDSVVTATGRIDGLAVAIACMDSRFMMGSMGVVCGEKLVSLIEHATKRKLPLVIVATSGGARMQEGILSLMQMARTSQALNHFHAAGLLYIVVLTDPTTGGVMASFASLADITLAEPGALIGFAGPRVIQQTVGGDLPEGFQRAAAQLENGFIDAIVPREDLRRELQFYLTIHRKEGRL</sequence>
<dbReference type="InterPro" id="IPR034733">
    <property type="entry name" value="AcCoA_carboxyl_beta"/>
</dbReference>
<name>A0ABW9GZG9_9FIRM</name>
<dbReference type="RefSeq" id="WP_408977047.1">
    <property type="nucleotide sequence ID" value="NZ_JBJUVG010000003.1"/>
</dbReference>
<feature type="binding site" evidence="4">
    <location>
        <position position="61"/>
    </location>
    <ligand>
        <name>Zn(2+)</name>
        <dbReference type="ChEBI" id="CHEBI:29105"/>
    </ligand>
</feature>
<dbReference type="Proteomes" id="UP001631949">
    <property type="component" value="Unassembled WGS sequence"/>
</dbReference>
<keyword evidence="4" id="KW-0276">Fatty acid metabolism</keyword>
<feature type="binding site" evidence="4">
    <location>
        <position position="42"/>
    </location>
    <ligand>
        <name>Zn(2+)</name>
        <dbReference type="ChEBI" id="CHEBI:29105"/>
    </ligand>
</feature>
<dbReference type="InterPro" id="IPR000438">
    <property type="entry name" value="Acetyl_CoA_COase_Trfase_b_su"/>
</dbReference>
<dbReference type="PANTHER" id="PTHR42995">
    <property type="entry name" value="ACETYL-COENZYME A CARBOXYLASE CARBOXYL TRANSFERASE SUBUNIT BETA, CHLOROPLASTIC"/>
    <property type="match status" value="1"/>
</dbReference>
<feature type="domain" description="CoA carboxyltransferase N-terminal" evidence="5">
    <location>
        <begin position="35"/>
        <end position="292"/>
    </location>
</feature>
<keyword evidence="4" id="KW-0067">ATP-binding</keyword>
<comment type="subunit">
    <text evidence="4">Acetyl-CoA carboxylase is a heterohexamer composed of biotin carboxyl carrier protein (AccB), biotin carboxylase (AccC) and two subunits each of ACCase subunit alpha (AccA) and ACCase subunit beta (AccD).</text>
</comment>
<keyword evidence="6" id="KW-0436">Ligase</keyword>
<keyword evidence="1 4" id="KW-0444">Lipid biosynthesis</keyword>
<reference evidence="6 7" key="1">
    <citation type="journal article" date="2016" name="Int. J. Syst. Evol. Microbiol.">
        <title>Peptococcus simiae sp. nov., isolated from rhesus macaque faeces and emended description of the genus Peptococcus.</title>
        <authorList>
            <person name="Shkoporov A.N."/>
            <person name="Efimov B.A."/>
            <person name="Kondova I."/>
            <person name="Ouwerling B."/>
            <person name="Chaplin A.V."/>
            <person name="Shcherbakova V.A."/>
            <person name="Langermans J.A.M."/>
        </authorList>
    </citation>
    <scope>NUCLEOTIDE SEQUENCE [LARGE SCALE GENOMIC DNA]</scope>
    <source>
        <strain evidence="6 7">M108</strain>
    </source>
</reference>
<dbReference type="HAMAP" id="MF_01395">
    <property type="entry name" value="AcetylCoA_CT_beta"/>
    <property type="match status" value="1"/>
</dbReference>
<comment type="pathway">
    <text evidence="4">Lipid metabolism; malonyl-CoA biosynthesis; malonyl-CoA from acetyl-CoA: step 1/1.</text>
</comment>
<dbReference type="EMBL" id="JBJUVG010000003">
    <property type="protein sequence ID" value="MFM9413431.1"/>
    <property type="molecule type" value="Genomic_DNA"/>
</dbReference>
<evidence type="ECO:0000313" key="6">
    <source>
        <dbReference type="EMBL" id="MFM9413431.1"/>
    </source>
</evidence>
<evidence type="ECO:0000256" key="4">
    <source>
        <dbReference type="HAMAP-Rule" id="MF_01395"/>
    </source>
</evidence>
<keyword evidence="4" id="KW-0479">Metal-binding</keyword>
<dbReference type="EC" id="2.1.3.15" evidence="4"/>
<dbReference type="InterPro" id="IPR029045">
    <property type="entry name" value="ClpP/crotonase-like_dom_sf"/>
</dbReference>
<keyword evidence="4" id="KW-0963">Cytoplasm</keyword>
<gene>
    <name evidence="4 6" type="primary">accD</name>
    <name evidence="6" type="ORF">ACKQTC_03520</name>
</gene>
<dbReference type="NCBIfam" id="TIGR00515">
    <property type="entry name" value="accD"/>
    <property type="match status" value="1"/>
</dbReference>
<comment type="function">
    <text evidence="4">Component of the acetyl coenzyme A carboxylase (ACC) complex. Biotin carboxylase (BC) catalyzes the carboxylation of biotin on its carrier protein (BCCP) and then the CO(2) group is transferred by the transcarboxylase to acetyl-CoA to form malonyl-CoA.</text>
</comment>
<keyword evidence="7" id="KW-1185">Reference proteome</keyword>
<dbReference type="Pfam" id="PF01039">
    <property type="entry name" value="Carboxyl_trans"/>
    <property type="match status" value="1"/>
</dbReference>
<comment type="catalytic activity">
    <reaction evidence="4">
        <text>N(6)-carboxybiotinyl-L-lysyl-[protein] + acetyl-CoA = N(6)-biotinyl-L-lysyl-[protein] + malonyl-CoA</text>
        <dbReference type="Rhea" id="RHEA:54728"/>
        <dbReference type="Rhea" id="RHEA-COMP:10505"/>
        <dbReference type="Rhea" id="RHEA-COMP:10506"/>
        <dbReference type="ChEBI" id="CHEBI:57288"/>
        <dbReference type="ChEBI" id="CHEBI:57384"/>
        <dbReference type="ChEBI" id="CHEBI:83144"/>
        <dbReference type="ChEBI" id="CHEBI:83145"/>
        <dbReference type="EC" id="2.1.3.15"/>
    </reaction>
</comment>
<evidence type="ECO:0000259" key="5">
    <source>
        <dbReference type="PROSITE" id="PS50980"/>
    </source>
</evidence>
<evidence type="ECO:0000256" key="3">
    <source>
        <dbReference type="ARBA" id="ARBA00023098"/>
    </source>
</evidence>
<feature type="zinc finger region" description="C4-type" evidence="4">
    <location>
        <begin position="39"/>
        <end position="61"/>
    </location>
</feature>
<dbReference type="GO" id="GO:0003989">
    <property type="term" value="F:acetyl-CoA carboxylase activity"/>
    <property type="evidence" value="ECO:0007669"/>
    <property type="project" value="UniProtKB-EC"/>
</dbReference>
<accession>A0ABW9GZG9</accession>
<dbReference type="PROSITE" id="PS50980">
    <property type="entry name" value="COA_CT_NTER"/>
    <property type="match status" value="1"/>
</dbReference>
<dbReference type="SUPFAM" id="SSF52096">
    <property type="entry name" value="ClpP/crotonase"/>
    <property type="match status" value="1"/>
</dbReference>
<dbReference type="Gene3D" id="3.90.226.10">
    <property type="entry name" value="2-enoyl-CoA Hydratase, Chain A, domain 1"/>
    <property type="match status" value="1"/>
</dbReference>
<keyword evidence="3 4" id="KW-0443">Lipid metabolism</keyword>
<evidence type="ECO:0000256" key="2">
    <source>
        <dbReference type="ARBA" id="ARBA00022679"/>
    </source>
</evidence>
<comment type="subcellular location">
    <subcellularLocation>
        <location evidence="4">Cytoplasm</location>
    </subcellularLocation>
</comment>
<dbReference type="InterPro" id="IPR011762">
    <property type="entry name" value="COA_CT_N"/>
</dbReference>
<protein>
    <recommendedName>
        <fullName evidence="4">Acetyl-coenzyme A carboxylase carboxyl transferase subunit beta</fullName>
        <shortName evidence="4">ACCase subunit beta</shortName>
        <shortName evidence="4">Acetyl-CoA carboxylase carboxyltransferase subunit beta</shortName>
        <ecNumber evidence="4">2.1.3.15</ecNumber>
    </recommendedName>
</protein>
<comment type="similarity">
    <text evidence="4">Belongs to the AccD/PCCB family.</text>
</comment>
<comment type="cofactor">
    <cofactor evidence="4">
        <name>Zn(2+)</name>
        <dbReference type="ChEBI" id="CHEBI:29105"/>
    </cofactor>
    <text evidence="4">Binds 1 zinc ion per subunit.</text>
</comment>
<keyword evidence="4" id="KW-0275">Fatty acid biosynthesis</keyword>
<keyword evidence="4" id="KW-0862">Zinc</keyword>
<keyword evidence="2 4" id="KW-0808">Transferase</keyword>
<proteinExistence type="inferred from homology"/>